<evidence type="ECO:0000256" key="6">
    <source>
        <dbReference type="ARBA" id="ARBA00022989"/>
    </source>
</evidence>
<keyword evidence="5 9" id="KW-0812">Transmembrane</keyword>
<dbReference type="InterPro" id="IPR021147">
    <property type="entry name" value="DUF697"/>
</dbReference>
<keyword evidence="7 9" id="KW-0472">Membrane</keyword>
<dbReference type="Pfam" id="PF05128">
    <property type="entry name" value="DUF697"/>
    <property type="match status" value="1"/>
</dbReference>
<keyword evidence="11" id="KW-1185">Reference proteome</keyword>
<feature type="transmembrane region" description="Helical" evidence="9">
    <location>
        <begin position="103"/>
        <end position="121"/>
    </location>
</feature>
<feature type="compositionally biased region" description="Basic and acidic residues" evidence="8">
    <location>
        <begin position="13"/>
        <end position="34"/>
    </location>
</feature>
<evidence type="ECO:0000256" key="7">
    <source>
        <dbReference type="ARBA" id="ARBA00023136"/>
    </source>
</evidence>
<keyword evidence="3" id="KW-1003">Cell membrane</keyword>
<keyword evidence="6 9" id="KW-1133">Transmembrane helix</keyword>
<name>A0A5Q0TDK4_9VIBR</name>
<dbReference type="GO" id="GO:0005886">
    <property type="term" value="C:plasma membrane"/>
    <property type="evidence" value="ECO:0007669"/>
    <property type="project" value="UniProtKB-SubCell"/>
</dbReference>
<evidence type="ECO:0000313" key="11">
    <source>
        <dbReference type="Proteomes" id="UP000348942"/>
    </source>
</evidence>
<reference evidence="10 11" key="1">
    <citation type="submission" date="2019-10" db="EMBL/GenBank/DDBJ databases">
        <title>Vibrio sp. nov., isolated from Coralline algae surface.</title>
        <authorList>
            <person name="Geng Y."/>
            <person name="Zhang X."/>
        </authorList>
    </citation>
    <scope>NUCLEOTIDE SEQUENCE [LARGE SCALE GENOMIC DNA]</scope>
    <source>
        <strain evidence="10 11">SM1977</strain>
    </source>
</reference>
<accession>A0A5Q0TDK4</accession>
<organism evidence="10 11">
    <name type="scientific">Vibrio algicola</name>
    <dbReference type="NCBI Taxonomy" id="2662262"/>
    <lineage>
        <taxon>Bacteria</taxon>
        <taxon>Pseudomonadati</taxon>
        <taxon>Pseudomonadota</taxon>
        <taxon>Gammaproteobacteria</taxon>
        <taxon>Vibrionales</taxon>
        <taxon>Vibrionaceae</taxon>
        <taxon>Vibrio</taxon>
    </lineage>
</organism>
<evidence type="ECO:0000256" key="5">
    <source>
        <dbReference type="ARBA" id="ARBA00022692"/>
    </source>
</evidence>
<dbReference type="EMBL" id="CP045699">
    <property type="protein sequence ID" value="QGA64894.1"/>
    <property type="molecule type" value="Genomic_DNA"/>
</dbReference>
<dbReference type="PANTHER" id="PTHR39342">
    <property type="entry name" value="UPF0283 MEMBRANE PROTEIN YCJF"/>
    <property type="match status" value="1"/>
</dbReference>
<proteinExistence type="inferred from homology"/>
<evidence type="ECO:0000256" key="4">
    <source>
        <dbReference type="ARBA" id="ARBA00022519"/>
    </source>
</evidence>
<feature type="transmembrane region" description="Helical" evidence="9">
    <location>
        <begin position="257"/>
        <end position="279"/>
    </location>
</feature>
<comment type="subcellular location">
    <subcellularLocation>
        <location evidence="1">Cell inner membrane</location>
        <topology evidence="1">Multi-pass membrane protein</topology>
    </subcellularLocation>
</comment>
<feature type="region of interest" description="Disordered" evidence="8">
    <location>
        <begin position="1"/>
        <end position="35"/>
    </location>
</feature>
<keyword evidence="4" id="KW-0997">Cell inner membrane</keyword>
<evidence type="ECO:0000256" key="3">
    <source>
        <dbReference type="ARBA" id="ARBA00022475"/>
    </source>
</evidence>
<evidence type="ECO:0000256" key="2">
    <source>
        <dbReference type="ARBA" id="ARBA00008255"/>
    </source>
</evidence>
<evidence type="ECO:0000313" key="10">
    <source>
        <dbReference type="EMBL" id="QGA64894.1"/>
    </source>
</evidence>
<dbReference type="RefSeq" id="WP_153447044.1">
    <property type="nucleotide sequence ID" value="NZ_CP045699.1"/>
</dbReference>
<protein>
    <submittedName>
        <fullName evidence="10">TIGR01620 family protein</fullName>
    </submittedName>
</protein>
<dbReference type="NCBIfam" id="TIGR01620">
    <property type="entry name" value="hyp_HI0043"/>
    <property type="match status" value="1"/>
</dbReference>
<dbReference type="AlphaFoldDB" id="A0A5Q0TDK4"/>
<evidence type="ECO:0000256" key="9">
    <source>
        <dbReference type="SAM" id="Phobius"/>
    </source>
</evidence>
<dbReference type="InterPro" id="IPR006507">
    <property type="entry name" value="UPF0283"/>
</dbReference>
<dbReference type="Proteomes" id="UP000348942">
    <property type="component" value="Chromosome 1"/>
</dbReference>
<dbReference type="PANTHER" id="PTHR39342:SF1">
    <property type="entry name" value="UPF0283 MEMBRANE PROTEIN YCJF"/>
    <property type="match status" value="1"/>
</dbReference>
<feature type="transmembrane region" description="Helical" evidence="9">
    <location>
        <begin position="133"/>
        <end position="154"/>
    </location>
</feature>
<comment type="similarity">
    <text evidence="2">Belongs to the UPF0283 family.</text>
</comment>
<gene>
    <name evidence="10" type="ORF">GFB47_05405</name>
</gene>
<evidence type="ECO:0000256" key="8">
    <source>
        <dbReference type="SAM" id="MobiDB-lite"/>
    </source>
</evidence>
<sequence length="388" mass="42781">MSEYKSKQVFSTDKADVTPKSDKREQNQDPRDRLAQATQQTGYVEAEPLDKLNASLHFNDQVHFNDHTQFTPMTLEQQAASDNDLALEEKIVAVIRPKGKRRIFWSLGGLSFAGLLGWQCVDNVLTAYQTHDWLSLGWSALIASAASFGIAVTLKELWKLRRLGKQLSHQEKAMDMMFASPDNKASHASSYGKAVPFCESIAQEAGITLEHVGFDRWKTSVTANHNDADVIELYDAMVVSVQDQQAKKLVANYACEAAVLVAISPLAIADMALIAWRNFKLIDELGKIYGVELGYFSRLRLVKLVFVNMAAAGASELVVDASMHALSMDIAGKLSARAAQGIGVGLLTARLGIKAMALLRPLPWQKDKAVRLAEIRKQIVLRVVGKNK</sequence>
<evidence type="ECO:0000256" key="1">
    <source>
        <dbReference type="ARBA" id="ARBA00004429"/>
    </source>
</evidence>